<name>A0AAV9PQ84_9PEZI</name>
<dbReference type="Proteomes" id="UP001337655">
    <property type="component" value="Unassembled WGS sequence"/>
</dbReference>
<feature type="region of interest" description="Disordered" evidence="1">
    <location>
        <begin position="1"/>
        <end position="27"/>
    </location>
</feature>
<proteinExistence type="predicted"/>
<dbReference type="EMBL" id="JAVRRT010000001">
    <property type="protein sequence ID" value="KAK5175635.1"/>
    <property type="molecule type" value="Genomic_DNA"/>
</dbReference>
<evidence type="ECO:0000256" key="1">
    <source>
        <dbReference type="SAM" id="MobiDB-lite"/>
    </source>
</evidence>
<reference evidence="2 3" key="1">
    <citation type="submission" date="2023-08" db="EMBL/GenBank/DDBJ databases">
        <title>Black Yeasts Isolated from many extreme environments.</title>
        <authorList>
            <person name="Coleine C."/>
            <person name="Stajich J.E."/>
            <person name="Selbmann L."/>
        </authorList>
    </citation>
    <scope>NUCLEOTIDE SEQUENCE [LARGE SCALE GENOMIC DNA]</scope>
    <source>
        <strain evidence="2 3">CCFEE 5935</strain>
    </source>
</reference>
<evidence type="ECO:0000313" key="2">
    <source>
        <dbReference type="EMBL" id="KAK5175635.1"/>
    </source>
</evidence>
<dbReference type="GeneID" id="89922124"/>
<sequence>MAQDTSSDIEDVGRMESERQLKKTQKRYLDDELERADADYNKIISLIEEGKAVGQGSDDSIHTIAKVLEDNVRSEETANTISGIKALLGATDELLQVHKQANHHISASNTNSTAPADYMQARQDDRERVKQILAAGRRVFEGELEAVKEQSRAGEAGGKGEAASLAIGLFGDGAKMDDNGDAGKTLSYLERGVRRMTKGLNEDE</sequence>
<feature type="compositionally biased region" description="Basic and acidic residues" evidence="1">
    <location>
        <begin position="11"/>
        <end position="27"/>
    </location>
</feature>
<organism evidence="2 3">
    <name type="scientific">Saxophila tyrrhenica</name>
    <dbReference type="NCBI Taxonomy" id="1690608"/>
    <lineage>
        <taxon>Eukaryota</taxon>
        <taxon>Fungi</taxon>
        <taxon>Dikarya</taxon>
        <taxon>Ascomycota</taxon>
        <taxon>Pezizomycotina</taxon>
        <taxon>Dothideomycetes</taxon>
        <taxon>Dothideomycetidae</taxon>
        <taxon>Mycosphaerellales</taxon>
        <taxon>Extremaceae</taxon>
        <taxon>Saxophila</taxon>
    </lineage>
</organism>
<evidence type="ECO:0000313" key="3">
    <source>
        <dbReference type="Proteomes" id="UP001337655"/>
    </source>
</evidence>
<keyword evidence="3" id="KW-1185">Reference proteome</keyword>
<dbReference type="RefSeq" id="XP_064664273.1">
    <property type="nucleotide sequence ID" value="XM_064798039.1"/>
</dbReference>
<comment type="caution">
    <text evidence="2">The sequence shown here is derived from an EMBL/GenBank/DDBJ whole genome shotgun (WGS) entry which is preliminary data.</text>
</comment>
<gene>
    <name evidence="2" type="ORF">LTR77_000774</name>
</gene>
<dbReference type="AlphaFoldDB" id="A0AAV9PQ84"/>
<accession>A0AAV9PQ84</accession>
<protein>
    <submittedName>
        <fullName evidence="2">Uncharacterized protein</fullName>
    </submittedName>
</protein>